<sequence>PPSRPPHPSNPNHTPSGCRRYFLSSRPPAELQLGIHVPGDPANQIPPNFTSTCAMSSSTTYPKMTPRVTFLRIDDDVEKRHESMNSKSSRPLSNTIETGKCGLCTPNSWRMARCGLCTPNSWRMANLFLPGGTDVTILTPTTLPASSFGCLETCCIHTCAIALEAAWLSASIYMLPELHTYPRAQWELPVQMQSTSEAHLGTILMGLPLNAKHQIAPLAGHDAVGVEPGLHVHKFTKVGIPIMITLISCPCPRLQVRQGTSGHFGLRLARAACLIYRVLRAAPCMHATLAAPNLRSRMSLTFASGLRSV</sequence>
<comment type="caution">
    <text evidence="1">The sequence shown here is derived from an EMBL/GenBank/DDBJ whole genome shotgun (WGS) entry which is preliminary data.</text>
</comment>
<protein>
    <submittedName>
        <fullName evidence="1">Uncharacterized protein</fullName>
    </submittedName>
</protein>
<gene>
    <name evidence="1" type="ORF">EJB05_09313</name>
</gene>
<dbReference type="Proteomes" id="UP000324897">
    <property type="component" value="Unassembled WGS sequence"/>
</dbReference>
<keyword evidence="2" id="KW-1185">Reference proteome</keyword>
<dbReference type="EMBL" id="RWGY01000005">
    <property type="protein sequence ID" value="TVU42889.1"/>
    <property type="molecule type" value="Genomic_DNA"/>
</dbReference>
<accession>A0A5J9W3E6</accession>
<name>A0A5J9W3E6_9POAL</name>
<feature type="non-terminal residue" evidence="1">
    <location>
        <position position="1"/>
    </location>
</feature>
<feature type="non-terminal residue" evidence="1">
    <location>
        <position position="309"/>
    </location>
</feature>
<reference evidence="1 2" key="1">
    <citation type="journal article" date="2019" name="Sci. Rep.">
        <title>A high-quality genome of Eragrostis curvula grass provides insights into Poaceae evolution and supports new strategies to enhance forage quality.</title>
        <authorList>
            <person name="Carballo J."/>
            <person name="Santos B.A.C.M."/>
            <person name="Zappacosta D."/>
            <person name="Garbus I."/>
            <person name="Selva J.P."/>
            <person name="Gallo C.A."/>
            <person name="Diaz A."/>
            <person name="Albertini E."/>
            <person name="Caccamo M."/>
            <person name="Echenique V."/>
        </authorList>
    </citation>
    <scope>NUCLEOTIDE SEQUENCE [LARGE SCALE GENOMIC DNA]</scope>
    <source>
        <strain evidence="2">cv. Victoria</strain>
        <tissue evidence="1">Leaf</tissue>
    </source>
</reference>
<evidence type="ECO:0000313" key="1">
    <source>
        <dbReference type="EMBL" id="TVU42889.1"/>
    </source>
</evidence>
<organism evidence="1 2">
    <name type="scientific">Eragrostis curvula</name>
    <name type="common">weeping love grass</name>
    <dbReference type="NCBI Taxonomy" id="38414"/>
    <lineage>
        <taxon>Eukaryota</taxon>
        <taxon>Viridiplantae</taxon>
        <taxon>Streptophyta</taxon>
        <taxon>Embryophyta</taxon>
        <taxon>Tracheophyta</taxon>
        <taxon>Spermatophyta</taxon>
        <taxon>Magnoliopsida</taxon>
        <taxon>Liliopsida</taxon>
        <taxon>Poales</taxon>
        <taxon>Poaceae</taxon>
        <taxon>PACMAD clade</taxon>
        <taxon>Chloridoideae</taxon>
        <taxon>Eragrostideae</taxon>
        <taxon>Eragrostidinae</taxon>
        <taxon>Eragrostis</taxon>
    </lineage>
</organism>
<evidence type="ECO:0000313" key="2">
    <source>
        <dbReference type="Proteomes" id="UP000324897"/>
    </source>
</evidence>
<proteinExistence type="predicted"/>
<dbReference type="Gramene" id="TVU42889">
    <property type="protein sequence ID" value="TVU42889"/>
    <property type="gene ID" value="EJB05_09313"/>
</dbReference>
<dbReference type="AlphaFoldDB" id="A0A5J9W3E6"/>